<feature type="transmembrane region" description="Helical" evidence="1">
    <location>
        <begin position="94"/>
        <end position="114"/>
    </location>
</feature>
<dbReference type="OrthoDB" id="9977093at2"/>
<dbReference type="Proteomes" id="UP000286576">
    <property type="component" value="Unassembled WGS sequence"/>
</dbReference>
<feature type="transmembrane region" description="Helical" evidence="1">
    <location>
        <begin position="6"/>
        <end position="25"/>
    </location>
</feature>
<feature type="transmembrane region" description="Helical" evidence="1">
    <location>
        <begin position="66"/>
        <end position="87"/>
    </location>
</feature>
<feature type="transmembrane region" description="Helical" evidence="1">
    <location>
        <begin position="37"/>
        <end position="60"/>
    </location>
</feature>
<evidence type="ECO:0000313" key="3">
    <source>
        <dbReference type="Proteomes" id="UP000286576"/>
    </source>
</evidence>
<evidence type="ECO:0000256" key="1">
    <source>
        <dbReference type="SAM" id="Phobius"/>
    </source>
</evidence>
<dbReference type="EMBL" id="QXFL01000008">
    <property type="protein sequence ID" value="RIV83906.1"/>
    <property type="molecule type" value="Genomic_DNA"/>
</dbReference>
<organism evidence="2 3">
    <name type="scientific">Aurantiacibacter zhengii</name>
    <dbReference type="NCBI Taxonomy" id="2307003"/>
    <lineage>
        <taxon>Bacteria</taxon>
        <taxon>Pseudomonadati</taxon>
        <taxon>Pseudomonadota</taxon>
        <taxon>Alphaproteobacteria</taxon>
        <taxon>Sphingomonadales</taxon>
        <taxon>Erythrobacteraceae</taxon>
        <taxon>Aurantiacibacter</taxon>
    </lineage>
</organism>
<keyword evidence="1" id="KW-0472">Membrane</keyword>
<protein>
    <submittedName>
        <fullName evidence="2">Uncharacterized protein</fullName>
    </submittedName>
</protein>
<evidence type="ECO:0000313" key="2">
    <source>
        <dbReference type="EMBL" id="RIV83906.1"/>
    </source>
</evidence>
<keyword evidence="1" id="KW-1133">Transmembrane helix</keyword>
<dbReference type="RefSeq" id="WP_119587850.1">
    <property type="nucleotide sequence ID" value="NZ_CAWODQ010000028.1"/>
</dbReference>
<accession>A0A418NPK0</accession>
<proteinExistence type="predicted"/>
<dbReference type="AlphaFoldDB" id="A0A418NPK0"/>
<gene>
    <name evidence="2" type="ORF">D2V07_15620</name>
</gene>
<comment type="caution">
    <text evidence="2">The sequence shown here is derived from an EMBL/GenBank/DDBJ whole genome shotgun (WGS) entry which is preliminary data.</text>
</comment>
<keyword evidence="3" id="KW-1185">Reference proteome</keyword>
<keyword evidence="1" id="KW-0812">Transmembrane</keyword>
<sequence length="123" mass="13196">MGWMPIFAGSLAFGVTNLLLVVSLYRPVGDLPGTGMAVLHPLFGFAVYVLLAVLLFDWTARKMGNAWQAALALGLAQFLLVNVDLVLRGERAVLTAAMSTIVMVVSWTALAAAWNMASKKTRS</sequence>
<name>A0A418NPK0_9SPHN</name>
<reference evidence="2 3" key="1">
    <citation type="submission" date="2018-08" db="EMBL/GenBank/DDBJ databases">
        <title>Erythrobacter zhengii sp.nov., a bacterium isolated from deep-sea sediment.</title>
        <authorList>
            <person name="Fang C."/>
            <person name="Wu Y.-H."/>
            <person name="Sun C."/>
            <person name="Wang H."/>
            <person name="Cheng H."/>
            <person name="Meng F.-X."/>
            <person name="Wang C.-S."/>
            <person name="Xu X.-W."/>
        </authorList>
    </citation>
    <scope>NUCLEOTIDE SEQUENCE [LARGE SCALE GENOMIC DNA]</scope>
    <source>
        <strain evidence="2 3">V18</strain>
    </source>
</reference>